<feature type="compositionally biased region" description="Low complexity" evidence="2">
    <location>
        <begin position="9"/>
        <end position="27"/>
    </location>
</feature>
<feature type="domain" description="Alpha/beta hydrolase fold-3" evidence="3">
    <location>
        <begin position="152"/>
        <end position="361"/>
    </location>
</feature>
<dbReference type="SUPFAM" id="SSF53474">
    <property type="entry name" value="alpha/beta-Hydrolases"/>
    <property type="match status" value="1"/>
</dbReference>
<dbReference type="InterPro" id="IPR050300">
    <property type="entry name" value="GDXG_lipolytic_enzyme"/>
</dbReference>
<keyword evidence="5" id="KW-1185">Reference proteome</keyword>
<dbReference type="PANTHER" id="PTHR48081:SF8">
    <property type="entry name" value="ALPHA_BETA HYDROLASE FOLD-3 DOMAIN-CONTAINING PROTEIN-RELATED"/>
    <property type="match status" value="1"/>
</dbReference>
<evidence type="ECO:0000313" key="5">
    <source>
        <dbReference type="Proteomes" id="UP000295083"/>
    </source>
</evidence>
<protein>
    <submittedName>
        <fullName evidence="4">Carboxylesterase NlhH</fullName>
    </submittedName>
</protein>
<dbReference type="Gene3D" id="3.40.50.1820">
    <property type="entry name" value="alpha/beta hydrolase"/>
    <property type="match status" value="1"/>
</dbReference>
<name>A0A4R8PM22_9PEZI</name>
<dbReference type="GO" id="GO:0016787">
    <property type="term" value="F:hydrolase activity"/>
    <property type="evidence" value="ECO:0007669"/>
    <property type="project" value="UniProtKB-KW"/>
</dbReference>
<proteinExistence type="predicted"/>
<organism evidence="4 5">
    <name type="scientific">Colletotrichum spinosum</name>
    <dbReference type="NCBI Taxonomy" id="1347390"/>
    <lineage>
        <taxon>Eukaryota</taxon>
        <taxon>Fungi</taxon>
        <taxon>Dikarya</taxon>
        <taxon>Ascomycota</taxon>
        <taxon>Pezizomycotina</taxon>
        <taxon>Sordariomycetes</taxon>
        <taxon>Hypocreomycetidae</taxon>
        <taxon>Glomerellales</taxon>
        <taxon>Glomerellaceae</taxon>
        <taxon>Colletotrichum</taxon>
        <taxon>Colletotrichum orbiculare species complex</taxon>
    </lineage>
</organism>
<keyword evidence="1" id="KW-0378">Hydrolase</keyword>
<evidence type="ECO:0000259" key="3">
    <source>
        <dbReference type="Pfam" id="PF07859"/>
    </source>
</evidence>
<dbReference type="InterPro" id="IPR013094">
    <property type="entry name" value="AB_hydrolase_3"/>
</dbReference>
<dbReference type="InterPro" id="IPR029058">
    <property type="entry name" value="AB_hydrolase_fold"/>
</dbReference>
<reference evidence="4 5" key="1">
    <citation type="submission" date="2018-11" db="EMBL/GenBank/DDBJ databases">
        <title>Genome sequence and assembly of Colletotrichum spinosum.</title>
        <authorList>
            <person name="Gan P."/>
            <person name="Shirasu K."/>
        </authorList>
    </citation>
    <scope>NUCLEOTIDE SEQUENCE [LARGE SCALE GENOMIC DNA]</scope>
    <source>
        <strain evidence="4 5">CBS 515.97</strain>
    </source>
</reference>
<dbReference type="EMBL" id="QAPG01010712">
    <property type="protein sequence ID" value="TDZ13414.1"/>
    <property type="molecule type" value="Genomic_DNA"/>
</dbReference>
<accession>A0A4R8PM22</accession>
<dbReference type="Proteomes" id="UP000295083">
    <property type="component" value="Unassembled WGS sequence"/>
</dbReference>
<dbReference type="Pfam" id="PF07859">
    <property type="entry name" value="Abhydrolase_3"/>
    <property type="match status" value="1"/>
</dbReference>
<evidence type="ECO:0000313" key="4">
    <source>
        <dbReference type="EMBL" id="TDZ13414.1"/>
    </source>
</evidence>
<dbReference type="AlphaFoldDB" id="A0A4R8PM22"/>
<evidence type="ECO:0000256" key="1">
    <source>
        <dbReference type="ARBA" id="ARBA00022801"/>
    </source>
</evidence>
<dbReference type="PANTHER" id="PTHR48081">
    <property type="entry name" value="AB HYDROLASE SUPERFAMILY PROTEIN C4A8.06C"/>
    <property type="match status" value="1"/>
</dbReference>
<sequence length="387" mass="42199">MAIKNDQLNGNVVTNGHTNGNGHVNGHVKSHTNGTAKDEANVIDDDVKSTVKGRTSKSGIPVVGTRSTLDAEIASFIRSHPRLHLGGEDHFTAERREHARVFGLHALPESRVAPIEHVEFNAVRGPHGTIPVRILYPRSGRQARDRGHSPALVYMHGGGYTVGSVDEFENGLRLVAEASGVVVVAVEYRLAPEHAYPVQLDEYDAVVDWLQDGEARRRGICPDRILGGGDSAGGNLTAALTLRRRDEGRKPVKAALLLYPEPRLPFDTPAAVENNKGLYVECNGIFGFAANYITRGVPPNHRYVAPGLQEIHELEHLPPSAVFTCGFDPLRDVGIEYAHKLDEAGNDVSWRHFNSLTHGFLQMAPWSEEASKATEAVGAELQRLAWA</sequence>
<evidence type="ECO:0000256" key="2">
    <source>
        <dbReference type="SAM" id="MobiDB-lite"/>
    </source>
</evidence>
<comment type="caution">
    <text evidence="4">The sequence shown here is derived from an EMBL/GenBank/DDBJ whole genome shotgun (WGS) entry which is preliminary data.</text>
</comment>
<gene>
    <name evidence="4" type="primary">nlhH-0</name>
    <name evidence="4" type="ORF">C8035_v004435</name>
</gene>
<feature type="region of interest" description="Disordered" evidence="2">
    <location>
        <begin position="1"/>
        <end position="41"/>
    </location>
</feature>